<comment type="caution">
    <text evidence="4">The sequence shown here is derived from an EMBL/GenBank/DDBJ whole genome shotgun (WGS) entry which is preliminary data.</text>
</comment>
<dbReference type="InterPro" id="IPR035363">
    <property type="entry name" value="LBP_M"/>
</dbReference>
<keyword evidence="5" id="KW-1185">Reference proteome</keyword>
<sequence length="728" mass="81575">MTTSKPALTGSITLPAEVGEEAMVVELARQWGADAIRDSDGTELSGEVMDLGLEVYSLTCLVRADQDYPHTHMDQLPQKFLMSDPLTATGPGLVIDPMAGFYREKYILDTKHDAKALWEVIDRTTGEVVPVEKWVFDPATGLVTLSGITPFHVYTVNFLVFQIWDTTSMYNHLTNGWTKPHVISVDPYHPECWDHLMAFFDRFLEEHPHTDVVRLTTLAYHFAVDSDQDSVDKFRDWTGYQDTISVLALEDFAKEYGYRLRAEDFVDQGYYNAACRVPSKGYRDWMAFIHRFVVKYGKALVDKCKARGKRTAIFWGDHWIGVEPFQESFLEMGIDIHVGAAEDGVALRRISDTPGGLVKELRLYPYFFPDVFREGGDPLGESLSNWIKIRRALMRKPVDRLGYGGYLSLALKFPDFVEHVADLCHEFRTFKANSGGGESLKAPIKVAVLNCWGTWKAWINSFGAPQKFLVKRPDVIQVAGTNLLECLAGLPVEVVFLSFDEVAEDGIPADVDVVINDGDAETAWSGGRRWAEPKIVEALRAFVHRGGGFIGCRGPSAFQHQGRYFQLADVMGVDKEVGHTLQSATVKAEVLPAHFITADLQGQPDFGNPETFVYVCDPATQLLAANGLHVMVAAKTFGEGRSVYFGALPYDLTNSRLLHRAIFWAANREREFGRWFSENPNTECAYYPATGQFVVVNNSGHPQRTLVHRGDGTTTEVVLAPYESMWFD</sequence>
<reference evidence="4 5" key="1">
    <citation type="journal article" date="2023" name="Antonie Van Leeuwenhoek">
        <title>Mesoterricola silvestris gen. nov., sp. nov., Mesoterricola sediminis sp. nov., Geothrix oryzae sp. nov., Geothrix edaphica sp. nov., Geothrix rubra sp. nov., and Geothrix limicola sp. nov., six novel members of Acidobacteriota isolated from soils.</title>
        <authorList>
            <person name="Itoh H."/>
            <person name="Sugisawa Y."/>
            <person name="Mise K."/>
            <person name="Xu Z."/>
            <person name="Kuniyasu M."/>
            <person name="Ushijima N."/>
            <person name="Kawano K."/>
            <person name="Kobayashi E."/>
            <person name="Shiratori Y."/>
            <person name="Masuda Y."/>
            <person name="Senoo K."/>
        </authorList>
    </citation>
    <scope>NUCLEOTIDE SEQUENCE [LARGE SCALE GENOMIC DNA]</scope>
    <source>
        <strain evidence="4 5">Red804</strain>
    </source>
</reference>
<name>A0ABQ5QIM8_9BACT</name>
<dbReference type="RefSeq" id="WP_285577328.1">
    <property type="nucleotide sequence ID" value="NZ_BSDE01000008.1"/>
</dbReference>
<proteinExistence type="predicted"/>
<dbReference type="Gene3D" id="3.40.50.880">
    <property type="match status" value="1"/>
</dbReference>
<dbReference type="InterPro" id="IPR035080">
    <property type="entry name" value="Lact_bio_phlase-like_N"/>
</dbReference>
<dbReference type="Gene3D" id="2.60.40.1180">
    <property type="entry name" value="Golgi alpha-mannosidase II"/>
    <property type="match status" value="1"/>
</dbReference>
<dbReference type="InterPro" id="IPR035356">
    <property type="entry name" value="LBP_C"/>
</dbReference>
<evidence type="ECO:0000313" key="4">
    <source>
        <dbReference type="EMBL" id="GLH74722.1"/>
    </source>
</evidence>
<dbReference type="InterPro" id="IPR029062">
    <property type="entry name" value="Class_I_gatase-like"/>
</dbReference>
<accession>A0ABQ5QIM8</accession>
<protein>
    <submittedName>
        <fullName evidence="4">1,3-beta-galactosyl-N-acetylhexosamine phosphorylase</fullName>
    </submittedName>
</protein>
<dbReference type="Gene3D" id="2.60.40.10">
    <property type="entry name" value="Immunoglobulins"/>
    <property type="match status" value="1"/>
</dbReference>
<feature type="domain" description="Lacto-N-biose phosphorylase C-terminal" evidence="3">
    <location>
        <begin position="675"/>
        <end position="727"/>
    </location>
</feature>
<dbReference type="Pfam" id="PF17385">
    <property type="entry name" value="LBP_M"/>
    <property type="match status" value="1"/>
</dbReference>
<feature type="domain" description="Lacto-N-biose phosphorylase central" evidence="2">
    <location>
        <begin position="445"/>
        <end position="669"/>
    </location>
</feature>
<dbReference type="InterPro" id="IPR013780">
    <property type="entry name" value="Glyco_hydro_b"/>
</dbReference>
<dbReference type="Pfam" id="PF17386">
    <property type="entry name" value="LBP_C"/>
    <property type="match status" value="1"/>
</dbReference>
<evidence type="ECO:0000259" key="1">
    <source>
        <dbReference type="Pfam" id="PF09508"/>
    </source>
</evidence>
<dbReference type="Pfam" id="PF09508">
    <property type="entry name" value="Lact_bio_phlase"/>
    <property type="match status" value="1"/>
</dbReference>
<dbReference type="SUPFAM" id="SSF52317">
    <property type="entry name" value="Class I glutamine amidotransferase-like"/>
    <property type="match status" value="1"/>
</dbReference>
<dbReference type="Proteomes" id="UP001165069">
    <property type="component" value="Unassembled WGS sequence"/>
</dbReference>
<evidence type="ECO:0000313" key="5">
    <source>
        <dbReference type="Proteomes" id="UP001165069"/>
    </source>
</evidence>
<feature type="domain" description="Lacto-N-biose phosphorylase-like N-terminal TIM barrel" evidence="1">
    <location>
        <begin position="10"/>
        <end position="439"/>
    </location>
</feature>
<evidence type="ECO:0000259" key="3">
    <source>
        <dbReference type="Pfam" id="PF17386"/>
    </source>
</evidence>
<organism evidence="4 5">
    <name type="scientific">Geothrix limicola</name>
    <dbReference type="NCBI Taxonomy" id="2927978"/>
    <lineage>
        <taxon>Bacteria</taxon>
        <taxon>Pseudomonadati</taxon>
        <taxon>Acidobacteriota</taxon>
        <taxon>Holophagae</taxon>
        <taxon>Holophagales</taxon>
        <taxon>Holophagaceae</taxon>
        <taxon>Geothrix</taxon>
    </lineage>
</organism>
<gene>
    <name evidence="4" type="primary">lnbP</name>
    <name evidence="4" type="ORF">GETHLI_32240</name>
</gene>
<dbReference type="InterPro" id="IPR012711">
    <property type="entry name" value="Lacto-N-biose_phosphorylase"/>
</dbReference>
<evidence type="ECO:0000259" key="2">
    <source>
        <dbReference type="Pfam" id="PF17385"/>
    </source>
</evidence>
<dbReference type="Gene3D" id="3.20.20.80">
    <property type="entry name" value="Glycosidases"/>
    <property type="match status" value="1"/>
</dbReference>
<dbReference type="InterPro" id="IPR013783">
    <property type="entry name" value="Ig-like_fold"/>
</dbReference>
<dbReference type="NCBIfam" id="TIGR02336">
    <property type="entry name" value="1,3-beta-galactosyl-N-acetylhexosamine phosphorylase"/>
    <property type="match status" value="1"/>
</dbReference>
<dbReference type="EMBL" id="BSDE01000008">
    <property type="protein sequence ID" value="GLH74722.1"/>
    <property type="molecule type" value="Genomic_DNA"/>
</dbReference>